<organism evidence="1 2">
    <name type="scientific">Paenibacillus popilliae ATCC 14706</name>
    <dbReference type="NCBI Taxonomy" id="1212764"/>
    <lineage>
        <taxon>Bacteria</taxon>
        <taxon>Bacillati</taxon>
        <taxon>Bacillota</taxon>
        <taxon>Bacilli</taxon>
        <taxon>Bacillales</taxon>
        <taxon>Paenibacillaceae</taxon>
        <taxon>Paenibacillus</taxon>
    </lineage>
</organism>
<keyword evidence="2" id="KW-1185">Reference proteome</keyword>
<comment type="caution">
    <text evidence="1">The sequence shown here is derived from an EMBL/GenBank/DDBJ whole genome shotgun (WGS) entry which is preliminary data.</text>
</comment>
<accession>M9LAE2</accession>
<dbReference type="AlphaFoldDB" id="M9LAE2"/>
<protein>
    <submittedName>
        <fullName evidence="1">Uncharacterized protein</fullName>
    </submittedName>
</protein>
<dbReference type="Proteomes" id="UP000029453">
    <property type="component" value="Unassembled WGS sequence"/>
</dbReference>
<reference evidence="1 2" key="1">
    <citation type="submission" date="2012-10" db="EMBL/GenBank/DDBJ databases">
        <title>Draft Genome Sequence of Paenibacillus popilliae ATCC 14706T.</title>
        <authorList>
            <person name="Iiyama K."/>
            <person name="Mori K."/>
            <person name="Mon H."/>
            <person name="Chieda Y."/>
            <person name="Lee J.M."/>
            <person name="Kusakabe T."/>
            <person name="Tashiro K."/>
            <person name="Asano S."/>
            <person name="Yasunaga-Aoki C."/>
            <person name="Shimizu S."/>
        </authorList>
    </citation>
    <scope>NUCLEOTIDE SEQUENCE [LARGE SCALE GENOMIC DNA]</scope>
    <source>
        <strain evidence="1 2">ATCC 14706</strain>
    </source>
</reference>
<sequence length="37" mass="4373">KVKIINKDKWDAYFNGKWYSAPAEFMSKLTDNSKGKY</sequence>
<evidence type="ECO:0000313" key="1">
    <source>
        <dbReference type="EMBL" id="GAC42592.1"/>
    </source>
</evidence>
<feature type="non-terminal residue" evidence="1">
    <location>
        <position position="1"/>
    </location>
</feature>
<evidence type="ECO:0000313" key="2">
    <source>
        <dbReference type="Proteomes" id="UP000029453"/>
    </source>
</evidence>
<name>M9LAE2_PAEPP</name>
<dbReference type="EMBL" id="BALG01000117">
    <property type="protein sequence ID" value="GAC42592.1"/>
    <property type="molecule type" value="Genomic_DNA"/>
</dbReference>
<gene>
    <name evidence="1" type="ORF">PPOP_1949</name>
</gene>
<proteinExistence type="predicted"/>